<feature type="domain" description="Glycosyl hydrolases family 45 active site" evidence="10">
    <location>
        <begin position="27"/>
        <end position="219"/>
    </location>
</feature>
<reference evidence="11 12" key="1">
    <citation type="journal article" date="2014" name="BMC Genomics">
        <title>Comparative genomics of the major fungal agents of human and animal Sporotrichosis: Sporothrix schenckii and Sporothrix brasiliensis.</title>
        <authorList>
            <person name="Teixeira M.M."/>
            <person name="de Almeida L.G."/>
            <person name="Kubitschek-Barreira P."/>
            <person name="Alves F.L."/>
            <person name="Kioshima E.S."/>
            <person name="Abadio A.K."/>
            <person name="Fernandes L."/>
            <person name="Derengowski L.S."/>
            <person name="Ferreira K.S."/>
            <person name="Souza R.C."/>
            <person name="Ruiz J.C."/>
            <person name="de Andrade N.C."/>
            <person name="Paes H.C."/>
            <person name="Nicola A.M."/>
            <person name="Albuquerque P."/>
            <person name="Gerber A.L."/>
            <person name="Martins V.P."/>
            <person name="Peconick L.D."/>
            <person name="Neto A.V."/>
            <person name="Chaucanez C.B."/>
            <person name="Silva P.A."/>
            <person name="Cunha O.L."/>
            <person name="de Oliveira F.F."/>
            <person name="dos Santos T.C."/>
            <person name="Barros A.L."/>
            <person name="Soares M.A."/>
            <person name="de Oliveira L.M."/>
            <person name="Marini M.M."/>
            <person name="Villalobos-Duno H."/>
            <person name="Cunha M.M."/>
            <person name="de Hoog S."/>
            <person name="da Silveira J.F."/>
            <person name="Henrissat B."/>
            <person name="Nino-Vega G.A."/>
            <person name="Cisalpino P.S."/>
            <person name="Mora-Montes H.M."/>
            <person name="Almeida S.R."/>
            <person name="Stajich J.E."/>
            <person name="Lopes-Bezerra L.M."/>
            <person name="Vasconcelos A.T."/>
            <person name="Felipe M.S."/>
        </authorList>
    </citation>
    <scope>NUCLEOTIDE SEQUENCE [LARGE SCALE GENOMIC DNA]</scope>
    <source>
        <strain evidence="11 12">5110</strain>
    </source>
</reference>
<dbReference type="GeneID" id="63676358"/>
<dbReference type="InterPro" id="IPR036908">
    <property type="entry name" value="RlpA-like_sf"/>
</dbReference>
<dbReference type="Gene3D" id="2.40.40.10">
    <property type="entry name" value="RlpA-like domain"/>
    <property type="match status" value="1"/>
</dbReference>
<gene>
    <name evidence="11" type="ORF">SPBR_03134</name>
</gene>
<keyword evidence="4" id="KW-0378">Hydrolase</keyword>
<evidence type="ECO:0000256" key="6">
    <source>
        <dbReference type="ARBA" id="ARBA00023277"/>
    </source>
</evidence>
<keyword evidence="5" id="KW-0136">Cellulose degradation</keyword>
<dbReference type="AlphaFoldDB" id="A0A0C2FMY6"/>
<evidence type="ECO:0000256" key="7">
    <source>
        <dbReference type="ARBA" id="ARBA00023295"/>
    </source>
</evidence>
<evidence type="ECO:0000256" key="9">
    <source>
        <dbReference type="SAM" id="SignalP"/>
    </source>
</evidence>
<dbReference type="InterPro" id="IPR000334">
    <property type="entry name" value="Glyco_hydro_45"/>
</dbReference>
<dbReference type="EMBL" id="AWTV01000006">
    <property type="protein sequence ID" value="KIH92413.1"/>
    <property type="molecule type" value="Genomic_DNA"/>
</dbReference>
<dbReference type="HOGENOM" id="CLU_045022_2_0_1"/>
<evidence type="ECO:0000313" key="12">
    <source>
        <dbReference type="Proteomes" id="UP000031575"/>
    </source>
</evidence>
<dbReference type="Proteomes" id="UP000031575">
    <property type="component" value="Unassembled WGS sequence"/>
</dbReference>
<evidence type="ECO:0000256" key="5">
    <source>
        <dbReference type="ARBA" id="ARBA00023001"/>
    </source>
</evidence>
<evidence type="ECO:0000256" key="4">
    <source>
        <dbReference type="ARBA" id="ARBA00022801"/>
    </source>
</evidence>
<feature type="signal peptide" evidence="9">
    <location>
        <begin position="1"/>
        <end position="19"/>
    </location>
</feature>
<evidence type="ECO:0000256" key="2">
    <source>
        <dbReference type="ARBA" id="ARBA00007793"/>
    </source>
</evidence>
<evidence type="ECO:0000313" key="11">
    <source>
        <dbReference type="EMBL" id="KIH92413.1"/>
    </source>
</evidence>
<dbReference type="EC" id="3.2.1.4" evidence="3"/>
<dbReference type="GO" id="GO:0008810">
    <property type="term" value="F:cellulase activity"/>
    <property type="evidence" value="ECO:0007669"/>
    <property type="project" value="UniProtKB-EC"/>
</dbReference>
<comment type="caution">
    <text evidence="11">The sequence shown here is derived from an EMBL/GenBank/DDBJ whole genome shotgun (WGS) entry which is preliminary data.</text>
</comment>
<evidence type="ECO:0000256" key="3">
    <source>
        <dbReference type="ARBA" id="ARBA00012601"/>
    </source>
</evidence>
<dbReference type="PANTHER" id="PTHR39730">
    <property type="entry name" value="ENDOGLUCANASE 1"/>
    <property type="match status" value="1"/>
</dbReference>
<evidence type="ECO:0000256" key="1">
    <source>
        <dbReference type="ARBA" id="ARBA00000966"/>
    </source>
</evidence>
<sequence>MRSIRLLLALPCLMSPVMARVDPLNSGRTLTGWDCCKPACAWSNLASQGGASPMSLANGQREDSGCSRTPGNAYLCSDYSPHIVDEQLSYAFAVTNGTADCCKCFELTWKDGPVAGKRVQVQVINAGGDVNTETGRDFVIVTPGGGVGPNGGGCNAQYGANWGRPYGGVTSREDCASLPSSLESGCYWRWNWARGDVNNWNVSYVPITCPDYHTQISGCSAGR</sequence>
<feature type="chain" id="PRO_5002148598" description="cellulase" evidence="9">
    <location>
        <begin position="20"/>
        <end position="223"/>
    </location>
</feature>
<keyword evidence="12" id="KW-1185">Reference proteome</keyword>
<comment type="catalytic activity">
    <reaction evidence="1">
        <text>Endohydrolysis of (1-&gt;4)-beta-D-glucosidic linkages in cellulose, lichenin and cereal beta-D-glucans.</text>
        <dbReference type="EC" id="3.2.1.4"/>
    </reaction>
</comment>
<keyword evidence="6" id="KW-0119">Carbohydrate metabolism</keyword>
<proteinExistence type="inferred from homology"/>
<dbReference type="RefSeq" id="XP_040620423.1">
    <property type="nucleotide sequence ID" value="XM_040761437.1"/>
</dbReference>
<dbReference type="SUPFAM" id="SSF50685">
    <property type="entry name" value="Barwin-like endoglucanases"/>
    <property type="match status" value="1"/>
</dbReference>
<protein>
    <recommendedName>
        <fullName evidence="3">cellulase</fullName>
        <ecNumber evidence="3">3.2.1.4</ecNumber>
    </recommendedName>
</protein>
<comment type="similarity">
    <text evidence="2">Belongs to the glycosyl hydrolase 45 (cellulase K) family.</text>
</comment>
<evidence type="ECO:0000259" key="10">
    <source>
        <dbReference type="Pfam" id="PF02015"/>
    </source>
</evidence>
<name>A0A0C2FMY6_9PEZI</name>
<dbReference type="InterPro" id="IPR052288">
    <property type="entry name" value="GH45_Enzymes"/>
</dbReference>
<dbReference type="OrthoDB" id="10035502at2759"/>
<organism evidence="11 12">
    <name type="scientific">Sporothrix brasiliensis 5110</name>
    <dbReference type="NCBI Taxonomy" id="1398154"/>
    <lineage>
        <taxon>Eukaryota</taxon>
        <taxon>Fungi</taxon>
        <taxon>Dikarya</taxon>
        <taxon>Ascomycota</taxon>
        <taxon>Pezizomycotina</taxon>
        <taxon>Sordariomycetes</taxon>
        <taxon>Sordariomycetidae</taxon>
        <taxon>Ophiostomatales</taxon>
        <taxon>Ophiostomataceae</taxon>
        <taxon>Sporothrix</taxon>
    </lineage>
</organism>
<accession>A0A0C2FMY6</accession>
<keyword evidence="9" id="KW-0732">Signal</keyword>
<keyword evidence="8" id="KW-0624">Polysaccharide degradation</keyword>
<evidence type="ECO:0000256" key="8">
    <source>
        <dbReference type="ARBA" id="ARBA00023326"/>
    </source>
</evidence>
<dbReference type="PANTHER" id="PTHR39730:SF1">
    <property type="entry name" value="ENDOGLUCANASE 1"/>
    <property type="match status" value="1"/>
</dbReference>
<dbReference type="GO" id="GO:0030245">
    <property type="term" value="P:cellulose catabolic process"/>
    <property type="evidence" value="ECO:0007669"/>
    <property type="project" value="UniProtKB-KW"/>
</dbReference>
<keyword evidence="7" id="KW-0326">Glycosidase</keyword>
<dbReference type="Pfam" id="PF02015">
    <property type="entry name" value="Glyco_hydro_45"/>
    <property type="match status" value="1"/>
</dbReference>
<dbReference type="VEuPathDB" id="FungiDB:SPBR_03134"/>